<dbReference type="Gene3D" id="3.40.50.300">
    <property type="entry name" value="P-loop containing nucleotide triphosphate hydrolases"/>
    <property type="match status" value="1"/>
</dbReference>
<gene>
    <name evidence="2" type="ORF">OG222_15125</name>
</gene>
<dbReference type="EMBL" id="CP108169">
    <property type="protein sequence ID" value="WTQ74354.1"/>
    <property type="molecule type" value="Genomic_DNA"/>
</dbReference>
<reference evidence="2" key="1">
    <citation type="submission" date="2022-10" db="EMBL/GenBank/DDBJ databases">
        <title>The complete genomes of actinobacterial strains from the NBC collection.</title>
        <authorList>
            <person name="Joergensen T.S."/>
            <person name="Alvarez Arevalo M."/>
            <person name="Sterndorff E.B."/>
            <person name="Faurdal D."/>
            <person name="Vuksanovic O."/>
            <person name="Mourched A.-S."/>
            <person name="Charusanti P."/>
            <person name="Shaw S."/>
            <person name="Blin K."/>
            <person name="Weber T."/>
        </authorList>
    </citation>
    <scope>NUCLEOTIDE SEQUENCE</scope>
    <source>
        <strain evidence="2">NBC_00148</strain>
    </source>
</reference>
<evidence type="ECO:0008006" key="3">
    <source>
        <dbReference type="Google" id="ProtNLM"/>
    </source>
</evidence>
<dbReference type="SUPFAM" id="SSF52540">
    <property type="entry name" value="P-loop containing nucleoside triphosphate hydrolases"/>
    <property type="match status" value="1"/>
</dbReference>
<feature type="compositionally biased region" description="Basic and acidic residues" evidence="1">
    <location>
        <begin position="154"/>
        <end position="167"/>
    </location>
</feature>
<evidence type="ECO:0000313" key="2">
    <source>
        <dbReference type="EMBL" id="WTQ74354.1"/>
    </source>
</evidence>
<organism evidence="2">
    <name type="scientific">Streptomyces sp. NBC_00148</name>
    <dbReference type="NCBI Taxonomy" id="2903626"/>
    <lineage>
        <taxon>Bacteria</taxon>
        <taxon>Bacillati</taxon>
        <taxon>Actinomycetota</taxon>
        <taxon>Actinomycetes</taxon>
        <taxon>Kitasatosporales</taxon>
        <taxon>Streptomycetaceae</taxon>
        <taxon>Streptomyces</taxon>
    </lineage>
</organism>
<proteinExistence type="predicted"/>
<evidence type="ECO:0000256" key="1">
    <source>
        <dbReference type="SAM" id="MobiDB-lite"/>
    </source>
</evidence>
<protein>
    <recommendedName>
        <fullName evidence="3">AAA family ATPase</fullName>
    </recommendedName>
</protein>
<name>A0AAU1LT25_9ACTN</name>
<feature type="region of interest" description="Disordered" evidence="1">
    <location>
        <begin position="154"/>
        <end position="185"/>
    </location>
</feature>
<sequence length="202" mass="22308">MTHRSQPTIRNIGRIALFGLPGSGKSTFSSLAKSWAAKNDATVHVITLAEPLYRAQAAVYESAGRPLHTAERRQDGALLNFLGSHMRKINPRVLEEHFLSETERIYSACEGSTRRHVVICSDARPADLSYLQRSGFHPVVITVDEDVARKRKEERGDLTLGDSRHSTESGLEQIHPSTRVDNSGTLEEFSTATTALLDSVAR</sequence>
<dbReference type="AlphaFoldDB" id="A0AAU1LT25"/>
<accession>A0AAU1LT25</accession>
<dbReference type="InterPro" id="IPR027417">
    <property type="entry name" value="P-loop_NTPase"/>
</dbReference>
<feature type="compositionally biased region" description="Polar residues" evidence="1">
    <location>
        <begin position="175"/>
        <end position="185"/>
    </location>
</feature>